<dbReference type="CDD" id="cd06008">
    <property type="entry name" value="NF-X1-zinc-finger"/>
    <property type="match status" value="2"/>
</dbReference>
<evidence type="ECO:0000256" key="6">
    <source>
        <dbReference type="ARBA" id="ARBA00022833"/>
    </source>
</evidence>
<feature type="domain" description="R3H" evidence="11">
    <location>
        <begin position="717"/>
        <end position="782"/>
    </location>
</feature>
<dbReference type="PANTHER" id="PTHR12360">
    <property type="entry name" value="NUCLEAR TRANSCRIPTION FACTOR, X-BOX BINDING 1 NFX1"/>
    <property type="match status" value="1"/>
</dbReference>
<evidence type="ECO:0000256" key="3">
    <source>
        <dbReference type="ARBA" id="ARBA00022723"/>
    </source>
</evidence>
<keyword evidence="3" id="KW-0479">Metal-binding</keyword>
<feature type="region of interest" description="Disordered" evidence="10">
    <location>
        <begin position="25"/>
        <end position="44"/>
    </location>
</feature>
<reference evidence="13" key="1">
    <citation type="journal article" date="2018" name="Nat. Microbiol.">
        <title>Leveraging single-cell genomics to expand the fungal tree of life.</title>
        <authorList>
            <person name="Ahrendt S.R."/>
            <person name="Quandt C.A."/>
            <person name="Ciobanu D."/>
            <person name="Clum A."/>
            <person name="Salamov A."/>
            <person name="Andreopoulos B."/>
            <person name="Cheng J.F."/>
            <person name="Woyke T."/>
            <person name="Pelin A."/>
            <person name="Henrissat B."/>
            <person name="Reynolds N.K."/>
            <person name="Benny G.L."/>
            <person name="Smith M.E."/>
            <person name="James T.Y."/>
            <person name="Grigoriev I.V."/>
        </authorList>
    </citation>
    <scope>NUCLEOTIDE SEQUENCE [LARGE SCALE GENOMIC DNA]</scope>
    <source>
        <strain evidence="13">Baker2002</strain>
    </source>
</reference>
<evidence type="ECO:0000256" key="5">
    <source>
        <dbReference type="ARBA" id="ARBA00022771"/>
    </source>
</evidence>
<evidence type="ECO:0000256" key="1">
    <source>
        <dbReference type="ARBA" id="ARBA00004123"/>
    </source>
</evidence>
<comment type="similarity">
    <text evidence="2">Belongs to the NFX1 family.</text>
</comment>
<dbReference type="GO" id="GO:0000122">
    <property type="term" value="P:negative regulation of transcription by RNA polymerase II"/>
    <property type="evidence" value="ECO:0007669"/>
    <property type="project" value="TreeGrafter"/>
</dbReference>
<evidence type="ECO:0000256" key="4">
    <source>
        <dbReference type="ARBA" id="ARBA00022737"/>
    </source>
</evidence>
<dbReference type="Pfam" id="PF01422">
    <property type="entry name" value="zf-NF-X1"/>
    <property type="match status" value="2"/>
</dbReference>
<organism evidence="12 13">
    <name type="scientific">Metschnikowia bicuspidata</name>
    <dbReference type="NCBI Taxonomy" id="27322"/>
    <lineage>
        <taxon>Eukaryota</taxon>
        <taxon>Fungi</taxon>
        <taxon>Dikarya</taxon>
        <taxon>Ascomycota</taxon>
        <taxon>Saccharomycotina</taxon>
        <taxon>Pichiomycetes</taxon>
        <taxon>Metschnikowiaceae</taxon>
        <taxon>Metschnikowia</taxon>
    </lineage>
</organism>
<dbReference type="EMBL" id="ML004429">
    <property type="protein sequence ID" value="RKP32955.1"/>
    <property type="molecule type" value="Genomic_DNA"/>
</dbReference>
<evidence type="ECO:0000256" key="7">
    <source>
        <dbReference type="ARBA" id="ARBA00023015"/>
    </source>
</evidence>
<evidence type="ECO:0000313" key="13">
    <source>
        <dbReference type="Proteomes" id="UP000268321"/>
    </source>
</evidence>
<keyword evidence="13" id="KW-1185">Reference proteome</keyword>
<keyword evidence="9" id="KW-0539">Nucleus</keyword>
<sequence>MLDKPPSSIEFAGDTITDRVIDDLSGSISGLESPDTLNSTPESSESETDYALYLDLDLEQVDESLASTIIQEIEEGVYVCLVCTCEIDRLSQIWSCLGCYRVYDLDCIRIWATRRSSTTAQRTWRCPACYLEHNKIPQRFTCWCGRKTNPSPNSLIPFSCGNACDHKYESCIHRCFAQCHPGEHPTCGAMGPLMMCKCGAESQQLPCLMTPYEDGWKGQTPCEIIVCAMGHRCAQKSCHDGLCGPCSAIVTVQCYSGHETIETECYKINPKLSHSEDGLMIVGGVSCNRAVRSFYDCEIHFEDVPCQAIPQEKPHCKFAPDVVKSCYCGKIAQDNVNRQSCTDPMPDCNNPCGKLLNCGCICKAQCHPGPCKCISSQVVKCSCKNTDFLVPCTALEQGFEPLCLHKCAALLSCRKHVHKAVCCSYEQSALKRERDKKRLIRNNLRFNFADQLLTMEPCHICTRDCNQLLKCGKHRCKALCHSGPCGVCLESSADDLVCNCGKTVIPAPVRCGTKITCTETCQRPLPCGHTSIPHQCHDGDVSCAKCTHFVTKWCECGLKEVKTALCSAQTVSCGNLCVVRKECGHPCNRACLKECSNGIHASVAQCPFQCRKIRKSCPHMCTLKCHQAKNTTCDSVVCLLPVVLTCMCGNLEKKVACGASETQETAIGRCIPCDDECGVKAREKELRAAFNVALPSEPVYSDEVLAVYRRQQKWCRQKELQLLEFISNYMLAAELKPTKSLHFPAMSKPQADFVHNLCDSFKLYSESYGQELNRGVFVHITERTIEPRVRIEQALASAEEVARRAEFMVEMRQKKLNEGFNNAVLITDGFFGISKDDVERKVQQILTEFPEIEQFSVLWIKDSTYAFTSAYFAGMDKEKENLLYRILNQFKRMLRDDLIAFDCRMCLLDDDMCHDLKVDNANVMK</sequence>
<name>A0A4P9ZIT2_9ASCO</name>
<dbReference type="GO" id="GO:0008270">
    <property type="term" value="F:zinc ion binding"/>
    <property type="evidence" value="ECO:0007669"/>
    <property type="project" value="UniProtKB-KW"/>
</dbReference>
<evidence type="ECO:0000256" key="10">
    <source>
        <dbReference type="SAM" id="MobiDB-lite"/>
    </source>
</evidence>
<keyword evidence="6" id="KW-0862">Zinc</keyword>
<dbReference type="PROSITE" id="PS51061">
    <property type="entry name" value="R3H"/>
    <property type="match status" value="1"/>
</dbReference>
<evidence type="ECO:0000313" key="12">
    <source>
        <dbReference type="EMBL" id="RKP32955.1"/>
    </source>
</evidence>
<dbReference type="InterPro" id="IPR001374">
    <property type="entry name" value="R3H_dom"/>
</dbReference>
<protein>
    <submittedName>
        <fullName evidence="12">Putative transcriptional repressor</fullName>
    </submittedName>
</protein>
<dbReference type="GO" id="GO:0005634">
    <property type="term" value="C:nucleus"/>
    <property type="evidence" value="ECO:0007669"/>
    <property type="project" value="UniProtKB-SubCell"/>
</dbReference>
<dbReference type="Pfam" id="PF01424">
    <property type="entry name" value="R3H"/>
    <property type="match status" value="1"/>
</dbReference>
<evidence type="ECO:0000259" key="11">
    <source>
        <dbReference type="PROSITE" id="PS51061"/>
    </source>
</evidence>
<dbReference type="Gene3D" id="3.30.1370.50">
    <property type="entry name" value="R3H-like domain"/>
    <property type="match status" value="1"/>
</dbReference>
<proteinExistence type="inferred from homology"/>
<dbReference type="InterPro" id="IPR036867">
    <property type="entry name" value="R3H_dom_sf"/>
</dbReference>
<gene>
    <name evidence="12" type="ORF">METBISCDRAFT_11429</name>
</gene>
<dbReference type="SMART" id="SM00438">
    <property type="entry name" value="ZnF_NFX"/>
    <property type="match status" value="5"/>
</dbReference>
<dbReference type="OrthoDB" id="6512771at2759"/>
<keyword evidence="5" id="KW-0863">Zinc-finger</keyword>
<dbReference type="SUPFAM" id="SSF82708">
    <property type="entry name" value="R3H domain"/>
    <property type="match status" value="1"/>
</dbReference>
<evidence type="ECO:0000256" key="8">
    <source>
        <dbReference type="ARBA" id="ARBA00023163"/>
    </source>
</evidence>
<keyword evidence="4" id="KW-0677">Repeat</keyword>
<keyword evidence="8" id="KW-0804">Transcription</keyword>
<evidence type="ECO:0000256" key="2">
    <source>
        <dbReference type="ARBA" id="ARBA00007269"/>
    </source>
</evidence>
<dbReference type="Proteomes" id="UP000268321">
    <property type="component" value="Unassembled WGS sequence"/>
</dbReference>
<dbReference type="GO" id="GO:0000977">
    <property type="term" value="F:RNA polymerase II transcription regulatory region sequence-specific DNA binding"/>
    <property type="evidence" value="ECO:0007669"/>
    <property type="project" value="TreeGrafter"/>
</dbReference>
<evidence type="ECO:0000256" key="9">
    <source>
        <dbReference type="ARBA" id="ARBA00023242"/>
    </source>
</evidence>
<keyword evidence="7" id="KW-0805">Transcription regulation</keyword>
<dbReference type="PANTHER" id="PTHR12360:SF12">
    <property type="entry name" value="TRANSCRIPTIONAL REPRESSOR NF-X1"/>
    <property type="match status" value="1"/>
</dbReference>
<comment type="subcellular location">
    <subcellularLocation>
        <location evidence="1">Nucleus</location>
    </subcellularLocation>
</comment>
<dbReference type="InterPro" id="IPR034078">
    <property type="entry name" value="NFX1_fam"/>
</dbReference>
<dbReference type="AlphaFoldDB" id="A0A4P9ZIT2"/>
<accession>A0A4P9ZIT2</accession>
<dbReference type="InterPro" id="IPR000967">
    <property type="entry name" value="Znf_NFX1"/>
</dbReference>
<dbReference type="GO" id="GO:0000981">
    <property type="term" value="F:DNA-binding transcription factor activity, RNA polymerase II-specific"/>
    <property type="evidence" value="ECO:0007669"/>
    <property type="project" value="TreeGrafter"/>
</dbReference>
<feature type="compositionally biased region" description="Polar residues" evidence="10">
    <location>
        <begin position="26"/>
        <end position="43"/>
    </location>
</feature>